<protein>
    <recommendedName>
        <fullName evidence="2">SMP domain-containing protein</fullName>
    </recommendedName>
</protein>
<organism evidence="3 4">
    <name type="scientific">Talaromyces pinophilus</name>
    <name type="common">Penicillium pinophilum</name>
    <dbReference type="NCBI Taxonomy" id="128442"/>
    <lineage>
        <taxon>Eukaryota</taxon>
        <taxon>Fungi</taxon>
        <taxon>Dikarya</taxon>
        <taxon>Ascomycota</taxon>
        <taxon>Pezizomycotina</taxon>
        <taxon>Eurotiomycetes</taxon>
        <taxon>Eurotiomycetidae</taxon>
        <taxon>Eurotiales</taxon>
        <taxon>Trichocomaceae</taxon>
        <taxon>Talaromyces</taxon>
        <taxon>Talaromyces sect. Talaromyces</taxon>
    </lineage>
</organism>
<proteinExistence type="predicted"/>
<evidence type="ECO:0000256" key="1">
    <source>
        <dbReference type="SAM" id="MobiDB-lite"/>
    </source>
</evidence>
<evidence type="ECO:0000259" key="2">
    <source>
        <dbReference type="Pfam" id="PF04927"/>
    </source>
</evidence>
<feature type="domain" description="SMP" evidence="2">
    <location>
        <begin position="120"/>
        <end position="164"/>
    </location>
</feature>
<gene>
    <name evidence="3" type="ORF">TCE0_060f19336</name>
</gene>
<dbReference type="Proteomes" id="UP000053095">
    <property type="component" value="Unassembled WGS sequence"/>
</dbReference>
<comment type="caution">
    <text evidence="3">The sequence shown here is derived from an EMBL/GenBank/DDBJ whole genome shotgun (WGS) entry which is preliminary data.</text>
</comment>
<dbReference type="EMBL" id="DF933856">
    <property type="protein sequence ID" value="GAM44036.1"/>
    <property type="molecule type" value="Genomic_DNA"/>
</dbReference>
<dbReference type="InterPro" id="IPR007011">
    <property type="entry name" value="LEA_SMP_dom"/>
</dbReference>
<evidence type="ECO:0000313" key="3">
    <source>
        <dbReference type="EMBL" id="GAM44036.1"/>
    </source>
</evidence>
<feature type="region of interest" description="Disordered" evidence="1">
    <location>
        <begin position="33"/>
        <end position="55"/>
    </location>
</feature>
<name>A0A6V8HQH8_TALPI</name>
<keyword evidence="4" id="KW-1185">Reference proteome</keyword>
<sequence length="178" mass="18609">MSSYQNLPSVNEIKRAAAAGQRFTSEDVSTIAQAESELTGGGPVKGGPAATAHSLSSKQMNFDSKLDELSHKPPSHITQEDARQLQSAEGRAFNAPPGVASVSAQVRSIADRNEVLGLPAVQDPGPVYVTKEEASEAQSVESIHTGGMVPKGGYAAQLQSAADKREAAINGVTWLPEE</sequence>
<reference evidence="4" key="1">
    <citation type="journal article" date="2015" name="Genome Announc.">
        <title>Draft genome sequence of Talaromyces cellulolyticus strain Y-94, a source of lignocellulosic biomass-degrading enzymes.</title>
        <authorList>
            <person name="Fujii T."/>
            <person name="Koike H."/>
            <person name="Sawayama S."/>
            <person name="Yano S."/>
            <person name="Inoue H."/>
        </authorList>
    </citation>
    <scope>NUCLEOTIDE SEQUENCE [LARGE SCALE GENOMIC DNA]</scope>
    <source>
        <strain evidence="4">Y-94</strain>
    </source>
</reference>
<evidence type="ECO:0000313" key="4">
    <source>
        <dbReference type="Proteomes" id="UP000053095"/>
    </source>
</evidence>
<dbReference type="AlphaFoldDB" id="A0A6V8HQH8"/>
<accession>A0A6V8HQH8</accession>
<dbReference type="Pfam" id="PF04927">
    <property type="entry name" value="SMP"/>
    <property type="match status" value="1"/>
</dbReference>